<reference evidence="1 2" key="1">
    <citation type="submission" date="2016-10" db="EMBL/GenBank/DDBJ databases">
        <authorList>
            <person name="de Groot N.N."/>
        </authorList>
    </citation>
    <scope>NUCLEOTIDE SEQUENCE [LARGE SCALE GENOMIC DNA]</scope>
    <source>
        <strain evidence="1 2">DSM 44468</strain>
    </source>
</reference>
<dbReference type="Proteomes" id="UP000199025">
    <property type="component" value="Unassembled WGS sequence"/>
</dbReference>
<evidence type="ECO:0000313" key="2">
    <source>
        <dbReference type="Proteomes" id="UP000199025"/>
    </source>
</evidence>
<evidence type="ECO:0008006" key="3">
    <source>
        <dbReference type="Google" id="ProtNLM"/>
    </source>
</evidence>
<dbReference type="STRING" id="115433.SAMN05421835_12068"/>
<gene>
    <name evidence="1" type="ORF">SAMN05421835_12068</name>
</gene>
<keyword evidence="2" id="KW-1185">Reference proteome</keyword>
<protein>
    <recommendedName>
        <fullName evidence="3">Deazaflavin-dependent oxidoreductase, nitroreductase family</fullName>
    </recommendedName>
</protein>
<evidence type="ECO:0000313" key="1">
    <source>
        <dbReference type="EMBL" id="SFK40525.1"/>
    </source>
</evidence>
<sequence>MNAVTVTRPPAAVVRLLNPAVLAALRTPLGGPLGRSVLVLRFTGRRTGRRYRVPVTAHRWDDGLMVLTSAPWRVTFRGGRDVDVTFEGRTTPMRGVLVEYARTVAETYAKRIEELGPEQAQRRLGLKFAAGRTPTVDELVAAVEREHLSVLWLKPR</sequence>
<dbReference type="OrthoDB" id="3292498at2"/>
<dbReference type="RefSeq" id="WP_091513141.1">
    <property type="nucleotide sequence ID" value="NZ_FORP01000020.1"/>
</dbReference>
<dbReference type="AlphaFoldDB" id="A0A1I3Z8Z3"/>
<accession>A0A1I3Z8Z3</accession>
<name>A0A1I3Z8Z3_9PSEU</name>
<dbReference type="InterPro" id="IPR016791">
    <property type="entry name" value="Polyketide_synth_GrhN/RubW_prd"/>
</dbReference>
<dbReference type="Gene3D" id="2.30.110.10">
    <property type="entry name" value="Electron Transport, Fmn-binding Protein, Chain A"/>
    <property type="match status" value="1"/>
</dbReference>
<dbReference type="InterPro" id="IPR012349">
    <property type="entry name" value="Split_barrel_FMN-bd"/>
</dbReference>
<dbReference type="EMBL" id="FORP01000020">
    <property type="protein sequence ID" value="SFK40525.1"/>
    <property type="molecule type" value="Genomic_DNA"/>
</dbReference>
<dbReference type="PIRSF" id="PIRSF021513">
    <property type="entry name" value="GrhN_RubW_prd"/>
    <property type="match status" value="1"/>
</dbReference>
<proteinExistence type="predicted"/>
<organism evidence="1 2">
    <name type="scientific">Amycolatopsis sacchari</name>
    <dbReference type="NCBI Taxonomy" id="115433"/>
    <lineage>
        <taxon>Bacteria</taxon>
        <taxon>Bacillati</taxon>
        <taxon>Actinomycetota</taxon>
        <taxon>Actinomycetes</taxon>
        <taxon>Pseudonocardiales</taxon>
        <taxon>Pseudonocardiaceae</taxon>
        <taxon>Amycolatopsis</taxon>
    </lineage>
</organism>